<evidence type="ECO:0000256" key="1">
    <source>
        <dbReference type="SAM" id="MobiDB-lite"/>
    </source>
</evidence>
<gene>
    <name evidence="2" type="ORF">ARALYDRAFT_676432</name>
</gene>
<accession>D7KWZ6</accession>
<evidence type="ECO:0000313" key="3">
    <source>
        <dbReference type="Proteomes" id="UP000008694"/>
    </source>
</evidence>
<dbReference type="HOGENOM" id="CLU_2443831_0_0_1"/>
<keyword evidence="3" id="KW-1185">Reference proteome</keyword>
<name>D7KWZ6_ARALL</name>
<evidence type="ECO:0000313" key="2">
    <source>
        <dbReference type="EMBL" id="EFH64969.1"/>
    </source>
</evidence>
<feature type="region of interest" description="Disordered" evidence="1">
    <location>
        <begin position="1"/>
        <end position="68"/>
    </location>
</feature>
<sequence>MSEIFHRTALTEEPPNAMPEERKRSNSFPEVMGMTSAKENAKSAGEKSYSMTGRDLDSHKGSEDNDYKRAFGHEGSIIKNKASKLVKSSF</sequence>
<dbReference type="AlphaFoldDB" id="D7KWZ6"/>
<organism evidence="3">
    <name type="scientific">Arabidopsis lyrata subsp. lyrata</name>
    <name type="common">Lyre-leaved rock-cress</name>
    <dbReference type="NCBI Taxonomy" id="81972"/>
    <lineage>
        <taxon>Eukaryota</taxon>
        <taxon>Viridiplantae</taxon>
        <taxon>Streptophyta</taxon>
        <taxon>Embryophyta</taxon>
        <taxon>Tracheophyta</taxon>
        <taxon>Spermatophyta</taxon>
        <taxon>Magnoliopsida</taxon>
        <taxon>eudicotyledons</taxon>
        <taxon>Gunneridae</taxon>
        <taxon>Pentapetalae</taxon>
        <taxon>rosids</taxon>
        <taxon>malvids</taxon>
        <taxon>Brassicales</taxon>
        <taxon>Brassicaceae</taxon>
        <taxon>Camelineae</taxon>
        <taxon>Arabidopsis</taxon>
    </lineage>
</organism>
<protein>
    <submittedName>
        <fullName evidence="2">Predicted protein</fullName>
    </submittedName>
</protein>
<feature type="compositionally biased region" description="Basic and acidic residues" evidence="1">
    <location>
        <begin position="1"/>
        <end position="10"/>
    </location>
</feature>
<proteinExistence type="predicted"/>
<dbReference type="Gramene" id="Al_scaffold_0002_1582">
    <property type="protein sequence ID" value="Al_scaffold_0002_1582"/>
    <property type="gene ID" value="Al_scaffold_0002_1582"/>
</dbReference>
<feature type="compositionally biased region" description="Basic and acidic residues" evidence="1">
    <location>
        <begin position="54"/>
        <end position="68"/>
    </location>
</feature>
<reference evidence="3" key="1">
    <citation type="journal article" date="2011" name="Nat. Genet.">
        <title>The Arabidopsis lyrata genome sequence and the basis of rapid genome size change.</title>
        <authorList>
            <person name="Hu T.T."/>
            <person name="Pattyn P."/>
            <person name="Bakker E.G."/>
            <person name="Cao J."/>
            <person name="Cheng J.-F."/>
            <person name="Clark R.M."/>
            <person name="Fahlgren N."/>
            <person name="Fawcett J.A."/>
            <person name="Grimwood J."/>
            <person name="Gundlach H."/>
            <person name="Haberer G."/>
            <person name="Hollister J.D."/>
            <person name="Ossowski S."/>
            <person name="Ottilar R.P."/>
            <person name="Salamov A.A."/>
            <person name="Schneeberger K."/>
            <person name="Spannagl M."/>
            <person name="Wang X."/>
            <person name="Yang L."/>
            <person name="Nasrallah M.E."/>
            <person name="Bergelson J."/>
            <person name="Carrington J.C."/>
            <person name="Gaut B.S."/>
            <person name="Schmutz J."/>
            <person name="Mayer K.F.X."/>
            <person name="Van de Peer Y."/>
            <person name="Grigoriev I.V."/>
            <person name="Nordborg M."/>
            <person name="Weigel D."/>
            <person name="Guo Y.-L."/>
        </authorList>
    </citation>
    <scope>NUCLEOTIDE SEQUENCE [LARGE SCALE GENOMIC DNA]</scope>
    <source>
        <strain evidence="3">cv. MN47</strain>
    </source>
</reference>
<dbReference type="EMBL" id="GL348714">
    <property type="protein sequence ID" value="EFH64969.1"/>
    <property type="molecule type" value="Genomic_DNA"/>
</dbReference>
<dbReference type="Proteomes" id="UP000008694">
    <property type="component" value="Unassembled WGS sequence"/>
</dbReference>